<proteinExistence type="predicted"/>
<organism evidence="1">
    <name type="scientific">marine sediment metagenome</name>
    <dbReference type="NCBI Taxonomy" id="412755"/>
    <lineage>
        <taxon>unclassified sequences</taxon>
        <taxon>metagenomes</taxon>
        <taxon>ecological metagenomes</taxon>
    </lineage>
</organism>
<dbReference type="EMBL" id="LAZR01047147">
    <property type="protein sequence ID" value="KKK94899.1"/>
    <property type="molecule type" value="Genomic_DNA"/>
</dbReference>
<reference evidence="1" key="1">
    <citation type="journal article" date="2015" name="Nature">
        <title>Complex archaea that bridge the gap between prokaryotes and eukaryotes.</title>
        <authorList>
            <person name="Spang A."/>
            <person name="Saw J.H."/>
            <person name="Jorgensen S.L."/>
            <person name="Zaremba-Niedzwiedzka K."/>
            <person name="Martijn J."/>
            <person name="Lind A.E."/>
            <person name="van Eijk R."/>
            <person name="Schleper C."/>
            <person name="Guy L."/>
            <person name="Ettema T.J."/>
        </authorList>
    </citation>
    <scope>NUCLEOTIDE SEQUENCE</scope>
</reference>
<dbReference type="AlphaFoldDB" id="A0A0F9BX07"/>
<accession>A0A0F9BX07</accession>
<gene>
    <name evidence="1" type="ORF">LCGC14_2678200</name>
</gene>
<sequence length="125" mass="14833">MLIKWLHALILQIEELYPIAPIRASKEESHREISMKRTVENYWVTPEEIIKHGPCSRWPDERVYAWFGKRKKSRLSTIIQDERIPAVDRMWIITDVIYLRSDISIGWWPAKLAASNLHKIIQAIE</sequence>
<evidence type="ECO:0000313" key="1">
    <source>
        <dbReference type="EMBL" id="KKK94899.1"/>
    </source>
</evidence>
<name>A0A0F9BX07_9ZZZZ</name>
<comment type="caution">
    <text evidence="1">The sequence shown here is derived from an EMBL/GenBank/DDBJ whole genome shotgun (WGS) entry which is preliminary data.</text>
</comment>
<protein>
    <submittedName>
        <fullName evidence="1">Uncharacterized protein</fullName>
    </submittedName>
</protein>